<protein>
    <recommendedName>
        <fullName evidence="5">MYND-type domain-containing protein</fullName>
    </recommendedName>
</protein>
<evidence type="ECO:0000313" key="7">
    <source>
        <dbReference type="Proteomes" id="UP000320762"/>
    </source>
</evidence>
<keyword evidence="7" id="KW-1185">Reference proteome</keyword>
<dbReference type="Proteomes" id="UP000320762">
    <property type="component" value="Unassembled WGS sequence"/>
</dbReference>
<organism evidence="6 7">
    <name type="scientific">Schizophyllum amplum</name>
    <dbReference type="NCBI Taxonomy" id="97359"/>
    <lineage>
        <taxon>Eukaryota</taxon>
        <taxon>Fungi</taxon>
        <taxon>Dikarya</taxon>
        <taxon>Basidiomycota</taxon>
        <taxon>Agaricomycotina</taxon>
        <taxon>Agaricomycetes</taxon>
        <taxon>Agaricomycetidae</taxon>
        <taxon>Agaricales</taxon>
        <taxon>Schizophyllaceae</taxon>
        <taxon>Schizophyllum</taxon>
    </lineage>
</organism>
<reference evidence="6 7" key="1">
    <citation type="journal article" date="2019" name="New Phytol.">
        <title>Comparative genomics reveals unique wood-decay strategies and fruiting body development in the Schizophyllaceae.</title>
        <authorList>
            <person name="Almasi E."/>
            <person name="Sahu N."/>
            <person name="Krizsan K."/>
            <person name="Balint B."/>
            <person name="Kovacs G.M."/>
            <person name="Kiss B."/>
            <person name="Cseklye J."/>
            <person name="Drula E."/>
            <person name="Henrissat B."/>
            <person name="Nagy I."/>
            <person name="Chovatia M."/>
            <person name="Adam C."/>
            <person name="LaButti K."/>
            <person name="Lipzen A."/>
            <person name="Riley R."/>
            <person name="Grigoriev I.V."/>
            <person name="Nagy L.G."/>
        </authorList>
    </citation>
    <scope>NUCLEOTIDE SEQUENCE [LARGE SCALE GENOMIC DNA]</scope>
    <source>
        <strain evidence="6 7">NL-1724</strain>
    </source>
</reference>
<evidence type="ECO:0000313" key="6">
    <source>
        <dbReference type="EMBL" id="TRM66526.1"/>
    </source>
</evidence>
<evidence type="ECO:0000256" key="3">
    <source>
        <dbReference type="ARBA" id="ARBA00022833"/>
    </source>
</evidence>
<keyword evidence="2 4" id="KW-0863">Zinc-finger</keyword>
<dbReference type="EMBL" id="VDMD01000003">
    <property type="protein sequence ID" value="TRM66526.1"/>
    <property type="molecule type" value="Genomic_DNA"/>
</dbReference>
<dbReference type="SUPFAM" id="SSF144232">
    <property type="entry name" value="HIT/MYND zinc finger-like"/>
    <property type="match status" value="1"/>
</dbReference>
<dbReference type="PROSITE" id="PS50865">
    <property type="entry name" value="ZF_MYND_2"/>
    <property type="match status" value="1"/>
</dbReference>
<accession>A0A550CNZ4</accession>
<sequence length="382" mass="42587">MERMSRVLDELLALSDGRRRHLYRKIATNVVGRSLASSPLSNSEVDSTLVCCIDILMHLRDYLGAQCPRDVMRTVIGLWKTTVDEARTRSEKTVRACAALVLLSHERSTESKYLTWAVRDGLIPLLLHFVRAEVEQDVFHGFAILIHYIRVLMISRHFVRVLRRYSDQDIRPRAGDPVQVTEFIRDYRAHLAGLDYVAVCTAEVKCWNATCLHTASQHVLKKCAGCWTRYYCSPECQECDWAAGHQRICPIYAGNVDSLHDRVYIHYFASLAVQAASHHIVDNILHMNNQMGPTSGILVCVDFAARSRPGAFQGPGPDIPDVSVTANSSAECMQAAAMSPPRGIVWASLPEGGEGRRTISIGQFDLTAALASGEISIIPYTY</sequence>
<dbReference type="AlphaFoldDB" id="A0A550CNZ4"/>
<evidence type="ECO:0000256" key="2">
    <source>
        <dbReference type="ARBA" id="ARBA00022771"/>
    </source>
</evidence>
<dbReference type="STRING" id="97359.A0A550CNZ4"/>
<proteinExistence type="predicted"/>
<gene>
    <name evidence="6" type="ORF">BD626DRAFT_482929</name>
</gene>
<name>A0A550CNZ4_9AGAR</name>
<feature type="domain" description="MYND-type" evidence="5">
    <location>
        <begin position="208"/>
        <end position="249"/>
    </location>
</feature>
<evidence type="ECO:0000256" key="1">
    <source>
        <dbReference type="ARBA" id="ARBA00022723"/>
    </source>
</evidence>
<dbReference type="InterPro" id="IPR002893">
    <property type="entry name" value="Znf_MYND"/>
</dbReference>
<dbReference type="Gene3D" id="6.10.140.2220">
    <property type="match status" value="1"/>
</dbReference>
<evidence type="ECO:0000256" key="4">
    <source>
        <dbReference type="PROSITE-ProRule" id="PRU00134"/>
    </source>
</evidence>
<dbReference type="OrthoDB" id="2915092at2759"/>
<dbReference type="GO" id="GO:0008270">
    <property type="term" value="F:zinc ion binding"/>
    <property type="evidence" value="ECO:0007669"/>
    <property type="project" value="UniProtKB-KW"/>
</dbReference>
<keyword evidence="1" id="KW-0479">Metal-binding</keyword>
<evidence type="ECO:0000259" key="5">
    <source>
        <dbReference type="PROSITE" id="PS50865"/>
    </source>
</evidence>
<comment type="caution">
    <text evidence="6">The sequence shown here is derived from an EMBL/GenBank/DDBJ whole genome shotgun (WGS) entry which is preliminary data.</text>
</comment>
<dbReference type="Pfam" id="PF01753">
    <property type="entry name" value="zf-MYND"/>
    <property type="match status" value="1"/>
</dbReference>
<keyword evidence="3" id="KW-0862">Zinc</keyword>